<dbReference type="InterPro" id="IPR051783">
    <property type="entry name" value="NAD(P)-dependent_oxidoreduct"/>
</dbReference>
<comment type="caution">
    <text evidence="2">The sequence shown here is derived from an EMBL/GenBank/DDBJ whole genome shotgun (WGS) entry which is preliminary data.</text>
</comment>
<evidence type="ECO:0000259" key="1">
    <source>
        <dbReference type="Pfam" id="PF01370"/>
    </source>
</evidence>
<accession>A0A3D8QV13</accession>
<dbReference type="PANTHER" id="PTHR48079">
    <property type="entry name" value="PROTEIN YEEZ"/>
    <property type="match status" value="1"/>
</dbReference>
<proteinExistence type="predicted"/>
<organism evidence="2 3">
    <name type="scientific">Coleophoma crateriformis</name>
    <dbReference type="NCBI Taxonomy" id="565419"/>
    <lineage>
        <taxon>Eukaryota</taxon>
        <taxon>Fungi</taxon>
        <taxon>Dikarya</taxon>
        <taxon>Ascomycota</taxon>
        <taxon>Pezizomycotina</taxon>
        <taxon>Leotiomycetes</taxon>
        <taxon>Helotiales</taxon>
        <taxon>Dermateaceae</taxon>
        <taxon>Coleophoma</taxon>
    </lineage>
</organism>
<dbReference type="PANTHER" id="PTHR48079:SF6">
    <property type="entry name" value="NAD(P)-BINDING DOMAIN-CONTAINING PROTEIN-RELATED"/>
    <property type="match status" value="1"/>
</dbReference>
<dbReference type="AlphaFoldDB" id="A0A3D8QV13"/>
<dbReference type="Gene3D" id="3.40.50.720">
    <property type="entry name" value="NAD(P)-binding Rossmann-like Domain"/>
    <property type="match status" value="1"/>
</dbReference>
<dbReference type="GO" id="GO:0005737">
    <property type="term" value="C:cytoplasm"/>
    <property type="evidence" value="ECO:0007669"/>
    <property type="project" value="TreeGrafter"/>
</dbReference>
<dbReference type="EMBL" id="PDLN01000015">
    <property type="protein sequence ID" value="RDW65612.1"/>
    <property type="molecule type" value="Genomic_DNA"/>
</dbReference>
<protein>
    <recommendedName>
        <fullName evidence="1">NAD-dependent epimerase/dehydratase domain-containing protein</fullName>
    </recommendedName>
</protein>
<feature type="domain" description="NAD-dependent epimerase/dehydratase" evidence="1">
    <location>
        <begin position="5"/>
        <end position="231"/>
    </location>
</feature>
<evidence type="ECO:0000313" key="2">
    <source>
        <dbReference type="EMBL" id="RDW65612.1"/>
    </source>
</evidence>
<dbReference type="SUPFAM" id="SSF51735">
    <property type="entry name" value="NAD(P)-binding Rossmann-fold domains"/>
    <property type="match status" value="1"/>
</dbReference>
<dbReference type="Pfam" id="PF01370">
    <property type="entry name" value="Epimerase"/>
    <property type="match status" value="1"/>
</dbReference>
<dbReference type="InterPro" id="IPR036291">
    <property type="entry name" value="NAD(P)-bd_dom_sf"/>
</dbReference>
<keyword evidence="3" id="KW-1185">Reference proteome</keyword>
<dbReference type="Proteomes" id="UP000256328">
    <property type="component" value="Unassembled WGS sequence"/>
</dbReference>
<dbReference type="InterPro" id="IPR001509">
    <property type="entry name" value="Epimerase_deHydtase"/>
</dbReference>
<sequence>MGSNILITGAAGYIGGSLVADFLAGNSPLIKKDQIHAVVRSDEQAQALSKLGVHVLQLDLTDEDAVVESLLRHNISIVVHTASSLDVSLALPLVAALGRQREVSGEDTYFIHTSGLSAFYERTGWPSGPMKDSGPVFKTERQFTDSYPLRKTDVTVIEHAKDRGVTSFIVVPSTVYGKGSGAWNQLSVILPIYIKGCISNKSVHKFPENAKVSGVHVSDLTALYTKIIEKVLQKETLPSGTEGYYFALAHDILWWDILDPLAEALHARGLVTESKAQIWPNVETAAESLGIPVPYVQILWNSEANLVTENTYKLGWKPQWNTERFLQHLDDEIEAVQELGTAKSSLVASLSQST</sequence>
<reference evidence="2 3" key="1">
    <citation type="journal article" date="2018" name="IMA Fungus">
        <title>IMA Genome-F 9: Draft genome sequence of Annulohypoxylon stygium, Aspergillus mulundensis, Berkeleyomyces basicola (syn. Thielaviopsis basicola), Ceratocystis smalleyi, two Cercospora beticola strains, Coleophoma cylindrospora, Fusarium fracticaudum, Phialophora cf. hyalina, and Morchella septimelata.</title>
        <authorList>
            <person name="Wingfield B.D."/>
            <person name="Bills G.F."/>
            <person name="Dong Y."/>
            <person name="Huang W."/>
            <person name="Nel W.J."/>
            <person name="Swalarsk-Parry B.S."/>
            <person name="Vaghefi N."/>
            <person name="Wilken P.M."/>
            <person name="An Z."/>
            <person name="de Beer Z.W."/>
            <person name="De Vos L."/>
            <person name="Chen L."/>
            <person name="Duong T.A."/>
            <person name="Gao Y."/>
            <person name="Hammerbacher A."/>
            <person name="Kikkert J.R."/>
            <person name="Li Y."/>
            <person name="Li H."/>
            <person name="Li K."/>
            <person name="Li Q."/>
            <person name="Liu X."/>
            <person name="Ma X."/>
            <person name="Naidoo K."/>
            <person name="Pethybridge S.J."/>
            <person name="Sun J."/>
            <person name="Steenkamp E.T."/>
            <person name="van der Nest M.A."/>
            <person name="van Wyk S."/>
            <person name="Wingfield M.J."/>
            <person name="Xiong C."/>
            <person name="Yue Q."/>
            <person name="Zhang X."/>
        </authorList>
    </citation>
    <scope>NUCLEOTIDE SEQUENCE [LARGE SCALE GENOMIC DNA]</scope>
    <source>
        <strain evidence="2 3">BP5796</strain>
    </source>
</reference>
<gene>
    <name evidence="2" type="ORF">BP5796_10304</name>
</gene>
<name>A0A3D8QV13_9HELO</name>
<evidence type="ECO:0000313" key="3">
    <source>
        <dbReference type="Proteomes" id="UP000256328"/>
    </source>
</evidence>
<dbReference type="OrthoDB" id="10262413at2759"/>
<dbReference type="GO" id="GO:0004029">
    <property type="term" value="F:aldehyde dehydrogenase (NAD+) activity"/>
    <property type="evidence" value="ECO:0007669"/>
    <property type="project" value="TreeGrafter"/>
</dbReference>